<feature type="compositionally biased region" description="Basic and acidic residues" evidence="1">
    <location>
        <begin position="395"/>
        <end position="432"/>
    </location>
</feature>
<name>A0AAN9GE94_9CAEN</name>
<dbReference type="AlphaFoldDB" id="A0AAN9GE94"/>
<feature type="region of interest" description="Disordered" evidence="1">
    <location>
        <begin position="658"/>
        <end position="916"/>
    </location>
</feature>
<dbReference type="Proteomes" id="UP001374579">
    <property type="component" value="Unassembled WGS sequence"/>
</dbReference>
<feature type="compositionally biased region" description="Basic residues" evidence="1">
    <location>
        <begin position="721"/>
        <end position="741"/>
    </location>
</feature>
<protein>
    <submittedName>
        <fullName evidence="3">Uncharacterized protein</fullName>
    </submittedName>
</protein>
<sequence length="987" mass="113138">MRTQGGVTCCYVVVVLLLGSLAIQPADSIRYSKRHRNRDDRGTVRGNQKGVHKSHPPIPPLPRTLKMPDDLPWYLPDAHYSGLTDDKTRSPRKDVLEASDDLFPPPHSRSLPGDDLHEDSGSPPSDDHRTRPLSEHFPEASDDVFPLPDSPSLPGDGGHRQAGPFSPLEEDGLVRPRPGHRRKWSAPDTPSWAARQRPRRKFPPERLLRLVTREGKRRHTRRRILRQLEANPYDFRSQFSETKPNHKPVVDKDVVQSEPKGLDAETKPNHKPVVDKDESDVAFSEWAKAEVKHFKVMTRCAVKWARKNGWAKKRATKTVDQDTRKKNKGYQDKRAKLPDKDLNKDHQEGPPCDELDPFLDKKQATSFFSPLVYGTKNGNQGKWAKKPATDLNTAQREKKIGNQDKGAKKPARELDTVDRDKEEKKGKQDHQGARALRKMKRINRRMRRVRNRKRLGFARRIQTWRKTRPRKIPPPRRHVAVPKRVHPFTPFHRRHLGRMRRRRKFHKRLRFAHVSTSRPPGIGRSNLKGTTPASTNATISPPVDSRHAANPETSTPPLLANISTSSEKRTPANVNKDTNSSGVADTPDRKKGHDLDPVPDRTVYLGSVQGKVIKTHKLDFWGSDNGQEADTNDPPVFVRVQYKDSAELDPDGLEVADGKVTETQKLDPQGTTDGQETGHKDHPHPFAFQADLSLRKRRSTEDDGDDDNINSSSEGVGDNRRNRRRNSQRRRTNRQGRRQQRRRQENISSENNDDVDDDANNNTPVTARRAPQRGRRYRNRQRVDINDTDENDDDNDDDDDDDDDDDNNDDNGDSGLGFVQIVSHRSSNNRQRGGSYHQRQREERRKQRRRNRNNRRRRPQQRQQIDQTAPNDSDDEDDSDDGRSSSRDQHARLPQIQTISVHNDHGNNGDDSSDAEAHIRSPFINHRTAYDFLSSQAMPSSRSRVHGSRPDNEQRLEQWQFSHTMSESLCEVFDKHFVRSNLGGRCE</sequence>
<feature type="compositionally biased region" description="Polar residues" evidence="1">
    <location>
        <begin position="551"/>
        <end position="565"/>
    </location>
</feature>
<accession>A0AAN9GE94</accession>
<feature type="region of interest" description="Disordered" evidence="1">
    <location>
        <begin position="96"/>
        <end position="206"/>
    </location>
</feature>
<comment type="caution">
    <text evidence="3">The sequence shown here is derived from an EMBL/GenBank/DDBJ whole genome shotgun (WGS) entry which is preliminary data.</text>
</comment>
<feature type="region of interest" description="Disordered" evidence="1">
    <location>
        <begin position="511"/>
        <end position="601"/>
    </location>
</feature>
<dbReference type="EMBL" id="JBAMIC010000008">
    <property type="protein sequence ID" value="KAK7105046.1"/>
    <property type="molecule type" value="Genomic_DNA"/>
</dbReference>
<keyword evidence="2" id="KW-0732">Signal</keyword>
<gene>
    <name evidence="3" type="ORF">V1264_019669</name>
</gene>
<feature type="chain" id="PRO_5042952559" evidence="2">
    <location>
        <begin position="29"/>
        <end position="987"/>
    </location>
</feature>
<feature type="compositionally biased region" description="Basic and acidic residues" evidence="1">
    <location>
        <begin position="586"/>
        <end position="599"/>
    </location>
</feature>
<evidence type="ECO:0000256" key="1">
    <source>
        <dbReference type="SAM" id="MobiDB-lite"/>
    </source>
</evidence>
<feature type="compositionally biased region" description="Polar residues" evidence="1">
    <location>
        <begin position="572"/>
        <end position="583"/>
    </location>
</feature>
<organism evidence="3 4">
    <name type="scientific">Littorina saxatilis</name>
    <dbReference type="NCBI Taxonomy" id="31220"/>
    <lineage>
        <taxon>Eukaryota</taxon>
        <taxon>Metazoa</taxon>
        <taxon>Spiralia</taxon>
        <taxon>Lophotrochozoa</taxon>
        <taxon>Mollusca</taxon>
        <taxon>Gastropoda</taxon>
        <taxon>Caenogastropoda</taxon>
        <taxon>Littorinimorpha</taxon>
        <taxon>Littorinoidea</taxon>
        <taxon>Littorinidae</taxon>
        <taxon>Littorina</taxon>
    </lineage>
</organism>
<evidence type="ECO:0000256" key="2">
    <source>
        <dbReference type="SAM" id="SignalP"/>
    </source>
</evidence>
<reference evidence="3 4" key="1">
    <citation type="submission" date="2024-02" db="EMBL/GenBank/DDBJ databases">
        <title>Chromosome-scale genome assembly of the rough periwinkle Littorina saxatilis.</title>
        <authorList>
            <person name="De Jode A."/>
            <person name="Faria R."/>
            <person name="Formenti G."/>
            <person name="Sims Y."/>
            <person name="Smith T.P."/>
            <person name="Tracey A."/>
            <person name="Wood J.M.D."/>
            <person name="Zagrodzka Z.B."/>
            <person name="Johannesson K."/>
            <person name="Butlin R.K."/>
            <person name="Leder E.H."/>
        </authorList>
    </citation>
    <scope>NUCLEOTIDE SEQUENCE [LARGE SCALE GENOMIC DNA]</scope>
    <source>
        <strain evidence="3">Snail1</strain>
        <tissue evidence="3">Muscle</tissue>
    </source>
</reference>
<feature type="compositionally biased region" description="Polar residues" evidence="1">
    <location>
        <begin position="527"/>
        <end position="539"/>
    </location>
</feature>
<evidence type="ECO:0000313" key="3">
    <source>
        <dbReference type="EMBL" id="KAK7105046.1"/>
    </source>
</evidence>
<feature type="compositionally biased region" description="Basic residues" evidence="1">
    <location>
        <begin position="846"/>
        <end position="860"/>
    </location>
</feature>
<feature type="region of interest" description="Disordered" evidence="1">
    <location>
        <begin position="32"/>
        <end position="65"/>
    </location>
</feature>
<feature type="region of interest" description="Disordered" evidence="1">
    <location>
        <begin position="310"/>
        <end position="358"/>
    </location>
</feature>
<feature type="compositionally biased region" description="Basic residues" evidence="1">
    <location>
        <begin position="770"/>
        <end position="780"/>
    </location>
</feature>
<feature type="compositionally biased region" description="Basic and acidic residues" evidence="1">
    <location>
        <begin position="248"/>
        <end position="276"/>
    </location>
</feature>
<keyword evidence="4" id="KW-1185">Reference proteome</keyword>
<feature type="compositionally biased region" description="Basic and acidic residues" evidence="1">
    <location>
        <begin position="317"/>
        <end position="348"/>
    </location>
</feature>
<feature type="region of interest" description="Disordered" evidence="1">
    <location>
        <begin position="371"/>
        <end position="434"/>
    </location>
</feature>
<evidence type="ECO:0000313" key="4">
    <source>
        <dbReference type="Proteomes" id="UP001374579"/>
    </source>
</evidence>
<feature type="compositionally biased region" description="Basic and acidic residues" evidence="1">
    <location>
        <begin position="881"/>
        <end position="891"/>
    </location>
</feature>
<proteinExistence type="predicted"/>
<feature type="compositionally biased region" description="Polar residues" evidence="1">
    <location>
        <begin position="823"/>
        <end position="832"/>
    </location>
</feature>
<feature type="compositionally biased region" description="Basic and acidic residues" evidence="1">
    <location>
        <begin position="112"/>
        <end position="139"/>
    </location>
</feature>
<feature type="signal peptide" evidence="2">
    <location>
        <begin position="1"/>
        <end position="28"/>
    </location>
</feature>
<feature type="region of interest" description="Disordered" evidence="1">
    <location>
        <begin position="235"/>
        <end position="279"/>
    </location>
</feature>
<feature type="compositionally biased region" description="Acidic residues" evidence="1">
    <location>
        <begin position="786"/>
        <end position="812"/>
    </location>
</feature>